<evidence type="ECO:0000313" key="4">
    <source>
        <dbReference type="Proteomes" id="UP000298049"/>
    </source>
</evidence>
<protein>
    <submittedName>
        <fullName evidence="3">DUF4124 domain-containing protein</fullName>
    </submittedName>
</protein>
<dbReference type="AlphaFoldDB" id="A0A4V1D926"/>
<dbReference type="OrthoDB" id="6079871at2"/>
<accession>A0A4V1D926</accession>
<reference evidence="3 4" key="1">
    <citation type="submission" date="2018-07" db="EMBL/GenBank/DDBJ databases">
        <title>Marsedoiliclastica nanhaica gen. nov. sp. nov., a novel marine hydrocarbonoclastic bacterium isolated from an in-situ enriched hydrocarbon-degrading consortium in deep-sea sediment.</title>
        <authorList>
            <person name="Dong C."/>
            <person name="Ma T."/>
            <person name="Liu R."/>
            <person name="Shao Z."/>
        </authorList>
    </citation>
    <scope>NUCLEOTIDE SEQUENCE [LARGE SCALE GENOMIC DNA]</scope>
    <source>
        <strain evidence="4">soil36-7</strain>
    </source>
</reference>
<dbReference type="Proteomes" id="UP000298049">
    <property type="component" value="Chromosome"/>
</dbReference>
<dbReference type="KEGG" id="hmi:soil367_15500"/>
<organism evidence="3 4">
    <name type="scientific">Hydrocarboniclastica marina</name>
    <dbReference type="NCBI Taxonomy" id="2259620"/>
    <lineage>
        <taxon>Bacteria</taxon>
        <taxon>Pseudomonadati</taxon>
        <taxon>Pseudomonadota</taxon>
        <taxon>Gammaproteobacteria</taxon>
        <taxon>Alteromonadales</taxon>
        <taxon>Alteromonadaceae</taxon>
        <taxon>Hydrocarboniclastica</taxon>
    </lineage>
</organism>
<feature type="coiled-coil region" evidence="1">
    <location>
        <begin position="132"/>
        <end position="159"/>
    </location>
</feature>
<evidence type="ECO:0000313" key="3">
    <source>
        <dbReference type="EMBL" id="QCF27220.1"/>
    </source>
</evidence>
<feature type="compositionally biased region" description="Polar residues" evidence="2">
    <location>
        <begin position="113"/>
        <end position="128"/>
    </location>
</feature>
<dbReference type="RefSeq" id="WP_136549931.1">
    <property type="nucleotide sequence ID" value="NZ_CP031093.1"/>
</dbReference>
<sequence>MKLIVRFFTLSILAVGVGFAFFVKIDNGRPTLALPDVSGVSLPDLPDMNTARVTTSYKWQDEKGRWHYGDTPPENLPFTELQVSNQTNIIQSLSDADRAMLAPPETLSVAANPPTSVNAQPAPSSENSELGLSQALNVLNDAKAVRAQMEARNSAMERIANGQR</sequence>
<proteinExistence type="predicted"/>
<name>A0A4V1D926_9ALTE</name>
<feature type="region of interest" description="Disordered" evidence="2">
    <location>
        <begin position="108"/>
        <end position="128"/>
    </location>
</feature>
<keyword evidence="1" id="KW-0175">Coiled coil</keyword>
<evidence type="ECO:0000256" key="2">
    <source>
        <dbReference type="SAM" id="MobiDB-lite"/>
    </source>
</evidence>
<gene>
    <name evidence="3" type="ORF">soil367_15500</name>
</gene>
<dbReference type="EMBL" id="CP031093">
    <property type="protein sequence ID" value="QCF27220.1"/>
    <property type="molecule type" value="Genomic_DNA"/>
</dbReference>
<keyword evidence="4" id="KW-1185">Reference proteome</keyword>
<evidence type="ECO:0000256" key="1">
    <source>
        <dbReference type="SAM" id="Coils"/>
    </source>
</evidence>